<evidence type="ECO:0000313" key="3">
    <source>
        <dbReference type="EMBL" id="SQH73970.1"/>
    </source>
</evidence>
<proteinExistence type="predicted"/>
<dbReference type="Gene3D" id="3.80.10.10">
    <property type="entry name" value="Ribonuclease Inhibitor"/>
    <property type="match status" value="1"/>
</dbReference>
<dbReference type="NCBIfam" id="TIGR04183">
    <property type="entry name" value="Por_Secre_tail"/>
    <property type="match status" value="1"/>
</dbReference>
<dbReference type="KEGG" id="pcre:NCTC12858_01851"/>
<evidence type="ECO:0000313" key="4">
    <source>
        <dbReference type="Proteomes" id="UP000030136"/>
    </source>
</evidence>
<reference evidence="3 5" key="2">
    <citation type="submission" date="2018-06" db="EMBL/GenBank/DDBJ databases">
        <authorList>
            <consortium name="Pathogen Informatics"/>
            <person name="Doyle S."/>
        </authorList>
    </citation>
    <scope>NUCLEOTIDE SEQUENCE [LARGE SCALE GENOMIC DNA]</scope>
    <source>
        <strain evidence="3 5">NCTC12858</strain>
    </source>
</reference>
<dbReference type="Proteomes" id="UP000249300">
    <property type="component" value="Chromosome 1"/>
</dbReference>
<accession>A0A2X4PM81</accession>
<evidence type="ECO:0000313" key="5">
    <source>
        <dbReference type="Proteomes" id="UP000249300"/>
    </source>
</evidence>
<keyword evidence="1" id="KW-0732">Signal</keyword>
<dbReference type="AlphaFoldDB" id="A0A2X4PM81"/>
<evidence type="ECO:0000313" key="2">
    <source>
        <dbReference type="EMBL" id="KGN94156.1"/>
    </source>
</evidence>
<keyword evidence="5" id="KW-1185">Reference proteome</keyword>
<gene>
    <name evidence="2" type="ORF">HQ38_06375</name>
    <name evidence="3" type="ORF">NCTC12858_01851</name>
</gene>
<dbReference type="Proteomes" id="UP000030136">
    <property type="component" value="Unassembled WGS sequence"/>
</dbReference>
<sequence length="382" mass="42079">MRLSSVLKVAAVATGMFMLTPHSSAVEYGTEGMIRVKLVSDMGERAECPRGIDPEEFDYTPKFTICTVTKYVGSGSYDGTWIDLNNNGKYDKGEEIFASANHVTKKMVPGVREVSMYVKPEIRLLEVLCSALTSIDATGCSTLTTLGLEKNHLSFIDISNCPNLRYLRLAMNKLTEIKGAIGHEYSSMEVVEISRNQLGAEAIYRLAAAIGDRSKTVGGETLTPGKIYISDLCELEKNQVSKGALALLKKKNWEVILHERYDGVEVQTPNGPTIDVGEDYTEGEEQYENWVATKVIEDPADLNSEQLANDMLKVYPSVTASNFNVEVPAGLLGSDLLMYNMNGNLVYTERLNGRTSIDAARLPDGVYLIKVNNQIVRVQVAH</sequence>
<feature type="chain" id="PRO_5015926856" evidence="1">
    <location>
        <begin position="26"/>
        <end position="382"/>
    </location>
</feature>
<dbReference type="EMBL" id="LS483447">
    <property type="protein sequence ID" value="SQH73970.1"/>
    <property type="molecule type" value="Genomic_DNA"/>
</dbReference>
<dbReference type="SUPFAM" id="SSF52058">
    <property type="entry name" value="L domain-like"/>
    <property type="match status" value="1"/>
</dbReference>
<organism evidence="3 5">
    <name type="scientific">Porphyromonas crevioricanis</name>
    <dbReference type="NCBI Taxonomy" id="393921"/>
    <lineage>
        <taxon>Bacteria</taxon>
        <taxon>Pseudomonadati</taxon>
        <taxon>Bacteroidota</taxon>
        <taxon>Bacteroidia</taxon>
        <taxon>Bacteroidales</taxon>
        <taxon>Porphyromonadaceae</taxon>
        <taxon>Porphyromonas</taxon>
    </lineage>
</organism>
<protein>
    <submittedName>
        <fullName evidence="3">Por secretion system C-terminal sorting domain</fullName>
    </submittedName>
</protein>
<reference evidence="2 4" key="1">
    <citation type="submission" date="2014-08" db="EMBL/GenBank/DDBJ databases">
        <title>Porphyromonas crevioricanis strain:COT-253_OH1447 Genome sequencing.</title>
        <authorList>
            <person name="Wallis C."/>
            <person name="Deusch O."/>
            <person name="O'Flynn C."/>
            <person name="Davis I."/>
            <person name="Jospin G."/>
            <person name="Darling A.E."/>
            <person name="Coil D.A."/>
            <person name="Alexiev A."/>
            <person name="Horsfall A."/>
            <person name="Kirkwood N."/>
            <person name="Harris S."/>
            <person name="Eisen J.A."/>
        </authorList>
    </citation>
    <scope>NUCLEOTIDE SEQUENCE [LARGE SCALE GENOMIC DNA]</scope>
    <source>
        <strain evidence="4">COT-253 OH1447</strain>
        <strain evidence="2">COT-253_OH1447</strain>
    </source>
</reference>
<evidence type="ECO:0000256" key="1">
    <source>
        <dbReference type="SAM" id="SignalP"/>
    </source>
</evidence>
<dbReference type="EMBL" id="JQJC01000020">
    <property type="protein sequence ID" value="KGN94156.1"/>
    <property type="molecule type" value="Genomic_DNA"/>
</dbReference>
<dbReference type="InterPro" id="IPR032675">
    <property type="entry name" value="LRR_dom_sf"/>
</dbReference>
<name>A0A2X4PM81_9PORP</name>
<feature type="signal peptide" evidence="1">
    <location>
        <begin position="1"/>
        <end position="25"/>
    </location>
</feature>
<dbReference type="InterPro" id="IPR026444">
    <property type="entry name" value="Secre_tail"/>
</dbReference>